<reference evidence="1 2" key="1">
    <citation type="submission" date="2024-01" db="EMBL/GenBank/DDBJ databases">
        <title>The genomes of 5 underutilized Papilionoideae crops provide insights into root nodulation and disease resistanc.</title>
        <authorList>
            <person name="Jiang F."/>
        </authorList>
    </citation>
    <scope>NUCLEOTIDE SEQUENCE [LARGE SCALE GENOMIC DNA]</scope>
    <source>
        <strain evidence="1">JINMINGXINNONG_FW02</strain>
        <tissue evidence="1">Leaves</tissue>
    </source>
</reference>
<dbReference type="EMBL" id="JAYMYR010000005">
    <property type="protein sequence ID" value="KAK7364685.1"/>
    <property type="molecule type" value="Genomic_DNA"/>
</dbReference>
<comment type="caution">
    <text evidence="1">The sequence shown here is derived from an EMBL/GenBank/DDBJ whole genome shotgun (WGS) entry which is preliminary data.</text>
</comment>
<dbReference type="AlphaFoldDB" id="A0AAN9R704"/>
<protein>
    <submittedName>
        <fullName evidence="1">Uncharacterized protein</fullName>
    </submittedName>
</protein>
<keyword evidence="2" id="KW-1185">Reference proteome</keyword>
<proteinExistence type="predicted"/>
<evidence type="ECO:0000313" key="1">
    <source>
        <dbReference type="EMBL" id="KAK7364685.1"/>
    </source>
</evidence>
<evidence type="ECO:0000313" key="2">
    <source>
        <dbReference type="Proteomes" id="UP001374584"/>
    </source>
</evidence>
<accession>A0AAN9R704</accession>
<sequence>MKTMWKPDNKSKYFVRRKSTYKRNQALHRNVSEFYVGESFVDYNVFEDLRWLRRLLANAANEKHIRFGLGGFHFTFSPSSISLTVPISSEYEN</sequence>
<gene>
    <name evidence="1" type="ORF">VNO80_13426</name>
</gene>
<dbReference type="Proteomes" id="UP001374584">
    <property type="component" value="Unassembled WGS sequence"/>
</dbReference>
<organism evidence="1 2">
    <name type="scientific">Phaseolus coccineus</name>
    <name type="common">Scarlet runner bean</name>
    <name type="synonym">Phaseolus multiflorus</name>
    <dbReference type="NCBI Taxonomy" id="3886"/>
    <lineage>
        <taxon>Eukaryota</taxon>
        <taxon>Viridiplantae</taxon>
        <taxon>Streptophyta</taxon>
        <taxon>Embryophyta</taxon>
        <taxon>Tracheophyta</taxon>
        <taxon>Spermatophyta</taxon>
        <taxon>Magnoliopsida</taxon>
        <taxon>eudicotyledons</taxon>
        <taxon>Gunneridae</taxon>
        <taxon>Pentapetalae</taxon>
        <taxon>rosids</taxon>
        <taxon>fabids</taxon>
        <taxon>Fabales</taxon>
        <taxon>Fabaceae</taxon>
        <taxon>Papilionoideae</taxon>
        <taxon>50 kb inversion clade</taxon>
        <taxon>NPAAA clade</taxon>
        <taxon>indigoferoid/millettioid clade</taxon>
        <taxon>Phaseoleae</taxon>
        <taxon>Phaseolus</taxon>
    </lineage>
</organism>
<name>A0AAN9R704_PHACN</name>